<sequence length="142" mass="16116">MVLFNFRIHGATTSIVHKWRGNPPLLSDIPRNFAEVVLHLPHPLVLQLHDPVHLALVATHAAELNRHDVQRRPVVDVRAAIAVVLGVSPPVQQNFAQQDQDDGELGHDEQRRNQQKQIAGLVVAEDNFLKRVCQFQTRFRLI</sequence>
<accession>A0A8D8AAM2</accession>
<proteinExistence type="predicted"/>
<name>A0A8D8AAM2_CULPI</name>
<evidence type="ECO:0000313" key="1">
    <source>
        <dbReference type="EMBL" id="CAG6452275.1"/>
    </source>
</evidence>
<dbReference type="AlphaFoldDB" id="A0A8D8AAM2"/>
<dbReference type="EMBL" id="HBUE01020392">
    <property type="protein sequence ID" value="CAG6452275.1"/>
    <property type="molecule type" value="Transcribed_RNA"/>
</dbReference>
<protein>
    <submittedName>
        <fullName evidence="1">(northern house mosquito) hypothetical protein</fullName>
    </submittedName>
</protein>
<organism evidence="1">
    <name type="scientific">Culex pipiens</name>
    <name type="common">House mosquito</name>
    <dbReference type="NCBI Taxonomy" id="7175"/>
    <lineage>
        <taxon>Eukaryota</taxon>
        <taxon>Metazoa</taxon>
        <taxon>Ecdysozoa</taxon>
        <taxon>Arthropoda</taxon>
        <taxon>Hexapoda</taxon>
        <taxon>Insecta</taxon>
        <taxon>Pterygota</taxon>
        <taxon>Neoptera</taxon>
        <taxon>Endopterygota</taxon>
        <taxon>Diptera</taxon>
        <taxon>Nematocera</taxon>
        <taxon>Culicoidea</taxon>
        <taxon>Culicidae</taxon>
        <taxon>Culicinae</taxon>
        <taxon>Culicini</taxon>
        <taxon>Culex</taxon>
        <taxon>Culex</taxon>
    </lineage>
</organism>
<reference evidence="1" key="1">
    <citation type="submission" date="2021-05" db="EMBL/GenBank/DDBJ databases">
        <authorList>
            <person name="Alioto T."/>
            <person name="Alioto T."/>
            <person name="Gomez Garrido J."/>
        </authorList>
    </citation>
    <scope>NUCLEOTIDE SEQUENCE</scope>
</reference>